<keyword evidence="3" id="KW-0503">Monooxygenase</keyword>
<dbReference type="GO" id="GO:0004497">
    <property type="term" value="F:monooxygenase activity"/>
    <property type="evidence" value="ECO:0007669"/>
    <property type="project" value="UniProtKB-KW"/>
</dbReference>
<reference evidence="3" key="1">
    <citation type="submission" date="2020-01" db="EMBL/GenBank/DDBJ databases">
        <title>Insect and environment-associated Actinomycetes.</title>
        <authorList>
            <person name="Currrie C."/>
            <person name="Chevrette M."/>
            <person name="Carlson C."/>
            <person name="Stubbendieck R."/>
            <person name="Wendt-Pienkowski E."/>
        </authorList>
    </citation>
    <scope>NUCLEOTIDE SEQUENCE</scope>
    <source>
        <strain evidence="3">SID14436</strain>
    </source>
</reference>
<dbReference type="EMBL" id="JAAGMD010000791">
    <property type="protein sequence ID" value="NEA89896.1"/>
    <property type="molecule type" value="Genomic_DNA"/>
</dbReference>
<feature type="region of interest" description="Disordered" evidence="1">
    <location>
        <begin position="1"/>
        <end position="24"/>
    </location>
</feature>
<dbReference type="InterPro" id="IPR011008">
    <property type="entry name" value="Dimeric_a/b-barrel"/>
</dbReference>
<sequence>MHITAIAVRAPAGRDNHRHHANNRKKTGMFTAVTEFTVAAPAQGAFEDNFTASMRATLTDVPGLRNTRLLRPRKGAHGYLAVPDFEDDTAFTAYTLSEAFRAAHADPTPSLADDNRVTVFEAVTQV</sequence>
<name>A0A6G3R2H0_9ACTN</name>
<protein>
    <submittedName>
        <fullName evidence="3">Antibiotic biosynthesis monooxygenase</fullName>
    </submittedName>
</protein>
<evidence type="ECO:0000259" key="2">
    <source>
        <dbReference type="Pfam" id="PF03992"/>
    </source>
</evidence>
<dbReference type="PANTHER" id="PTHR34474">
    <property type="entry name" value="SIGNAL TRANSDUCTION PROTEIN TRAP"/>
    <property type="match status" value="1"/>
</dbReference>
<evidence type="ECO:0000256" key="1">
    <source>
        <dbReference type="SAM" id="MobiDB-lite"/>
    </source>
</evidence>
<dbReference type="InterPro" id="IPR050404">
    <property type="entry name" value="Heme-degrading_MO"/>
</dbReference>
<accession>A0A6G3R2H0</accession>
<dbReference type="AlphaFoldDB" id="A0A6G3R2H0"/>
<keyword evidence="3" id="KW-0560">Oxidoreductase</keyword>
<proteinExistence type="predicted"/>
<dbReference type="Pfam" id="PF03992">
    <property type="entry name" value="ABM"/>
    <property type="match status" value="1"/>
</dbReference>
<organism evidence="3">
    <name type="scientific">Streptomyces sp. SID14436</name>
    <dbReference type="NCBI Taxonomy" id="2706070"/>
    <lineage>
        <taxon>Bacteria</taxon>
        <taxon>Bacillati</taxon>
        <taxon>Actinomycetota</taxon>
        <taxon>Actinomycetes</taxon>
        <taxon>Kitasatosporales</taxon>
        <taxon>Streptomycetaceae</taxon>
        <taxon>Streptomyces</taxon>
    </lineage>
</organism>
<dbReference type="PANTHER" id="PTHR34474:SF2">
    <property type="entry name" value="SIGNAL TRANSDUCTION PROTEIN TRAP"/>
    <property type="match status" value="1"/>
</dbReference>
<comment type="caution">
    <text evidence="3">The sequence shown here is derived from an EMBL/GenBank/DDBJ whole genome shotgun (WGS) entry which is preliminary data.</text>
</comment>
<dbReference type="InterPro" id="IPR007138">
    <property type="entry name" value="ABM_dom"/>
</dbReference>
<evidence type="ECO:0000313" key="3">
    <source>
        <dbReference type="EMBL" id="NEA89896.1"/>
    </source>
</evidence>
<feature type="domain" description="ABM" evidence="2">
    <location>
        <begin position="29"/>
        <end position="105"/>
    </location>
</feature>
<dbReference type="SUPFAM" id="SSF54909">
    <property type="entry name" value="Dimeric alpha+beta barrel"/>
    <property type="match status" value="1"/>
</dbReference>
<gene>
    <name evidence="3" type="ORF">G3I53_28595</name>
</gene>
<dbReference type="Gene3D" id="3.30.70.100">
    <property type="match status" value="1"/>
</dbReference>